<comment type="caution">
    <text evidence="1">The sequence shown here is derived from an EMBL/GenBank/DDBJ whole genome shotgun (WGS) entry which is preliminary data.</text>
</comment>
<proteinExistence type="predicted"/>
<evidence type="ECO:0008006" key="3">
    <source>
        <dbReference type="Google" id="ProtNLM"/>
    </source>
</evidence>
<evidence type="ECO:0000313" key="2">
    <source>
        <dbReference type="Proteomes" id="UP000276133"/>
    </source>
</evidence>
<dbReference type="SUPFAM" id="SSF56219">
    <property type="entry name" value="DNase I-like"/>
    <property type="match status" value="1"/>
</dbReference>
<reference evidence="1 2" key="1">
    <citation type="journal article" date="2018" name="Sci. Rep.">
        <title>Genomic signatures of local adaptation to the degree of environmental predictability in rotifers.</title>
        <authorList>
            <person name="Franch-Gras L."/>
            <person name="Hahn C."/>
            <person name="Garcia-Roger E.M."/>
            <person name="Carmona M.J."/>
            <person name="Serra M."/>
            <person name="Gomez A."/>
        </authorList>
    </citation>
    <scope>NUCLEOTIDE SEQUENCE [LARGE SCALE GENOMIC DNA]</scope>
    <source>
        <strain evidence="1">HYR1</strain>
    </source>
</reference>
<keyword evidence="2" id="KW-1185">Reference proteome</keyword>
<name>A0A3M7PC82_BRAPC</name>
<dbReference type="EMBL" id="REGN01012261">
    <property type="protein sequence ID" value="RMZ96370.1"/>
    <property type="molecule type" value="Genomic_DNA"/>
</dbReference>
<gene>
    <name evidence="1" type="ORF">BpHYR1_043594</name>
</gene>
<protein>
    <recommendedName>
        <fullName evidence="3">RNA-directed DNA polymerase from mobile element jockey-like</fullName>
    </recommendedName>
</protein>
<dbReference type="InterPro" id="IPR036691">
    <property type="entry name" value="Endo/exonu/phosph_ase_sf"/>
</dbReference>
<feature type="non-terminal residue" evidence="1">
    <location>
        <position position="1"/>
    </location>
</feature>
<accession>A0A3M7PC82</accession>
<dbReference type="AlphaFoldDB" id="A0A3M7PC82"/>
<dbReference type="Proteomes" id="UP000276133">
    <property type="component" value="Unassembled WGS sequence"/>
</dbReference>
<sequence length="93" mass="10775">IATLNVGGIETNQHYINKLLLEHDILCLQEMWLEDLSKQNNLIFVNDKIILANKARRISTKGRSSGGLAFDQLIMIMNFKMPFNFYFQSKINK</sequence>
<evidence type="ECO:0000313" key="1">
    <source>
        <dbReference type="EMBL" id="RMZ96370.1"/>
    </source>
</evidence>
<organism evidence="1 2">
    <name type="scientific">Brachionus plicatilis</name>
    <name type="common">Marine rotifer</name>
    <name type="synonym">Brachionus muelleri</name>
    <dbReference type="NCBI Taxonomy" id="10195"/>
    <lineage>
        <taxon>Eukaryota</taxon>
        <taxon>Metazoa</taxon>
        <taxon>Spiralia</taxon>
        <taxon>Gnathifera</taxon>
        <taxon>Rotifera</taxon>
        <taxon>Eurotatoria</taxon>
        <taxon>Monogononta</taxon>
        <taxon>Pseudotrocha</taxon>
        <taxon>Ploima</taxon>
        <taxon>Brachionidae</taxon>
        <taxon>Brachionus</taxon>
    </lineage>
</organism>